<comment type="caution">
    <text evidence="2">The sequence shown here is derived from an EMBL/GenBank/DDBJ whole genome shotgun (WGS) entry which is preliminary data.</text>
</comment>
<accession>A0A2A9ME69</accession>
<feature type="compositionally biased region" description="Acidic residues" evidence="1">
    <location>
        <begin position="1"/>
        <end position="11"/>
    </location>
</feature>
<dbReference type="VEuPathDB" id="ToxoDB:BESB_078960"/>
<evidence type="ECO:0000313" key="2">
    <source>
        <dbReference type="EMBL" id="PFH33680.1"/>
    </source>
</evidence>
<evidence type="ECO:0000256" key="1">
    <source>
        <dbReference type="SAM" id="MobiDB-lite"/>
    </source>
</evidence>
<gene>
    <name evidence="2" type="ORF">BESB_078960</name>
</gene>
<dbReference type="KEGG" id="bbes:BESB_078960"/>
<feature type="compositionally biased region" description="Basic and acidic residues" evidence="1">
    <location>
        <begin position="124"/>
        <end position="135"/>
    </location>
</feature>
<dbReference type="Proteomes" id="UP000224006">
    <property type="component" value="Chromosome VII"/>
</dbReference>
<organism evidence="2 3">
    <name type="scientific">Besnoitia besnoiti</name>
    <name type="common">Apicomplexan protozoan</name>
    <dbReference type="NCBI Taxonomy" id="94643"/>
    <lineage>
        <taxon>Eukaryota</taxon>
        <taxon>Sar</taxon>
        <taxon>Alveolata</taxon>
        <taxon>Apicomplexa</taxon>
        <taxon>Conoidasida</taxon>
        <taxon>Coccidia</taxon>
        <taxon>Eucoccidiorida</taxon>
        <taxon>Eimeriorina</taxon>
        <taxon>Sarcocystidae</taxon>
        <taxon>Besnoitia</taxon>
    </lineage>
</organism>
<proteinExistence type="predicted"/>
<dbReference type="Gene3D" id="1.25.40.10">
    <property type="entry name" value="Tetratricopeptide repeat domain"/>
    <property type="match status" value="1"/>
</dbReference>
<feature type="region of interest" description="Disordered" evidence="1">
    <location>
        <begin position="656"/>
        <end position="681"/>
    </location>
</feature>
<reference evidence="2 3" key="1">
    <citation type="submission" date="2017-09" db="EMBL/GenBank/DDBJ databases">
        <title>Genome sequencing of Besnoitia besnoiti strain Bb-Ger1.</title>
        <authorList>
            <person name="Schares G."/>
            <person name="Venepally P."/>
            <person name="Lorenzi H.A."/>
        </authorList>
    </citation>
    <scope>NUCLEOTIDE SEQUENCE [LARGE SCALE GENOMIC DNA]</scope>
    <source>
        <strain evidence="2 3">Bb-Ger1</strain>
    </source>
</reference>
<dbReference type="InterPro" id="IPR011990">
    <property type="entry name" value="TPR-like_helical_dom_sf"/>
</dbReference>
<dbReference type="OrthoDB" id="332381at2759"/>
<name>A0A2A9ME69_BESBE</name>
<sequence length="736" mass="80176">MTFFEMDQDEQGCDKDGEEAKADSFDGSSANREADDGPTKSSWGTWEENERQNREAYRQIRRQYLDARMHGAYEDMLTLGELLYSVAHPCVSPAPSVSFPVAVSCEACSPSRREFAPAQLQEPRGGEGGEGDTRAKSARRLRRRADEAVRDREAEEDAQEDAQREAAAGAHKPDEGSRCRIEEESLFFFAEALVACKQLQKAQDLLIERHRELTAGEPSLLALAANILLQADAPADCVALLESYAPAWRTPDNAFRGTLDLVLATALQRLGRSAGALDVLCAFYRREPLQPKVLFALFGSGLLTPDEELRLLRDTCFSESQMWAKHLAVALISASRNEPPESLWKTLNGFPCAARSSSSRAPRPPGLSAAPLTIGAGGCCLRVSDALSYVEAMYPAQHIPPEILYSSVNLTIQAVRAFRRRNAPLAFALATLLLETTLAEALYVLPVYVACCVQLEKVAELHLLAERLEEALEGSSLDAERTALTAALIFAEGSLLLVEGTVTKAVEVLKKARDLPREPLTTPCLLPLGLALAESLCASAPGDPVKPREKAAREKSARAVLRNLAIIFRGNARVQLCLARELRQSLAPAVSLFSPERFEELCLVRTALSLDRRNPATLHECALIAFSEGSFQETLVLANRALLECTYTAETGPLCTPESRAETAGREDKRENENVCGSDVTRGHAADREAADALHKRTFLSSISSQVPPCCFAPDLVHALRGQALLALAQKTLAGE</sequence>
<protein>
    <recommendedName>
        <fullName evidence="4">Tetratricopeptide repeat-containing protein</fullName>
    </recommendedName>
</protein>
<feature type="compositionally biased region" description="Basic and acidic residues" evidence="1">
    <location>
        <begin position="144"/>
        <end position="153"/>
    </location>
</feature>
<keyword evidence="3" id="KW-1185">Reference proteome</keyword>
<dbReference type="AlphaFoldDB" id="A0A2A9ME69"/>
<dbReference type="GeneID" id="40312823"/>
<dbReference type="RefSeq" id="XP_029217689.1">
    <property type="nucleotide sequence ID" value="XM_029366258.1"/>
</dbReference>
<evidence type="ECO:0008006" key="4">
    <source>
        <dbReference type="Google" id="ProtNLM"/>
    </source>
</evidence>
<feature type="region of interest" description="Disordered" evidence="1">
    <location>
        <begin position="116"/>
        <end position="176"/>
    </location>
</feature>
<feature type="region of interest" description="Disordered" evidence="1">
    <location>
        <begin position="1"/>
        <end position="52"/>
    </location>
</feature>
<dbReference type="EMBL" id="NWUJ01000008">
    <property type="protein sequence ID" value="PFH33680.1"/>
    <property type="molecule type" value="Genomic_DNA"/>
</dbReference>
<feature type="compositionally biased region" description="Basic and acidic residues" evidence="1">
    <location>
        <begin position="659"/>
        <end position="673"/>
    </location>
</feature>
<feature type="compositionally biased region" description="Basic and acidic residues" evidence="1">
    <location>
        <begin position="12"/>
        <end position="24"/>
    </location>
</feature>
<evidence type="ECO:0000313" key="3">
    <source>
        <dbReference type="Proteomes" id="UP000224006"/>
    </source>
</evidence>